<keyword evidence="3" id="KW-0687">Ribonucleoprotein</keyword>
<comment type="similarity">
    <text evidence="1">Belongs to the universal ribosomal protein uL2 family.</text>
</comment>
<dbReference type="Pfam" id="PF03947">
    <property type="entry name" value="Ribosomal_L2_C"/>
    <property type="match status" value="1"/>
</dbReference>
<sequence>MGRVIRSQRKGAGSVFRAHVKHRKGPAKLRPVDYAERHGYIRGVVREIIHDPGRGAPLARVDFRDMYSYRHIKQLFIAAEGMHTGQFVYCGKKASLQAMCYLLAPCPKRSSCPCWWTRVKLPSGAKKVLSSGCRAMVGLVAGGGRIDKPILKAGRAYHKYKAKRNCWPHVRGVCMNPVEHPHGGGNHQHIGKPSTIRRDASHGRKVGLIAARRTGRIRGTRVIVAKSDKE</sequence>
<evidence type="ECO:0000256" key="4">
    <source>
        <dbReference type="ARBA" id="ARBA00035242"/>
    </source>
</evidence>
<evidence type="ECO:0000256" key="1">
    <source>
        <dbReference type="ARBA" id="ARBA00005636"/>
    </source>
</evidence>
<feature type="region of interest" description="Disordered" evidence="6">
    <location>
        <begin position="182"/>
        <end position="202"/>
    </location>
</feature>
<evidence type="ECO:0000313" key="9">
    <source>
        <dbReference type="EMBL" id="KAL5105591.1"/>
    </source>
</evidence>
<dbReference type="InterPro" id="IPR002171">
    <property type="entry name" value="Ribosomal_uL2"/>
</dbReference>
<evidence type="ECO:0000256" key="2">
    <source>
        <dbReference type="ARBA" id="ARBA00022980"/>
    </source>
</evidence>
<dbReference type="SMART" id="SM01383">
    <property type="entry name" value="Ribosomal_L2"/>
    <property type="match status" value="1"/>
</dbReference>
<evidence type="ECO:0000256" key="6">
    <source>
        <dbReference type="SAM" id="MobiDB-lite"/>
    </source>
</evidence>
<dbReference type="InterPro" id="IPR014726">
    <property type="entry name" value="Ribosomal_uL2_dom3"/>
</dbReference>
<dbReference type="InterPro" id="IPR008991">
    <property type="entry name" value="Translation_prot_SH3-like_sf"/>
</dbReference>
<dbReference type="Proteomes" id="UP001651158">
    <property type="component" value="Unassembled WGS sequence"/>
</dbReference>
<evidence type="ECO:0000259" key="8">
    <source>
        <dbReference type="SMART" id="SM01383"/>
    </source>
</evidence>
<evidence type="ECO:0000313" key="10">
    <source>
        <dbReference type="Proteomes" id="UP001651158"/>
    </source>
</evidence>
<dbReference type="EMBL" id="JAKROA010000008">
    <property type="protein sequence ID" value="KAL5105591.1"/>
    <property type="molecule type" value="Genomic_DNA"/>
</dbReference>
<evidence type="ECO:0000256" key="5">
    <source>
        <dbReference type="ARBA" id="ARBA00035350"/>
    </source>
</evidence>
<keyword evidence="10" id="KW-1185">Reference proteome</keyword>
<proteinExistence type="inferred from homology"/>
<dbReference type="PANTHER" id="PTHR13691:SF16">
    <property type="entry name" value="LARGE RIBOSOMAL SUBUNIT PROTEIN UL2"/>
    <property type="match status" value="1"/>
</dbReference>
<comment type="caution">
    <text evidence="9">The sequence shown here is derived from an EMBL/GenBank/DDBJ whole genome shotgun (WGS) entry which is preliminary data.</text>
</comment>
<reference evidence="9 10" key="1">
    <citation type="journal article" date="2022" name="Front. Cell. Infect. Microbiol.">
        <title>The Genomes of Two Strains of Taenia crassiceps the Animal Model for the Study of Human Cysticercosis.</title>
        <authorList>
            <person name="Bobes R.J."/>
            <person name="Estrada K."/>
            <person name="Rios-Valencia D.G."/>
            <person name="Calderon-Gallegos A."/>
            <person name="de la Torre P."/>
            <person name="Carrero J.C."/>
            <person name="Sanchez-Flores A."/>
            <person name="Laclette J.P."/>
        </authorList>
    </citation>
    <scope>NUCLEOTIDE SEQUENCE [LARGE SCALE GENOMIC DNA]</scope>
    <source>
        <strain evidence="9">WFUcys</strain>
    </source>
</reference>
<feature type="domain" description="Large ribosomal subunit protein uL2 RNA-binding" evidence="8">
    <location>
        <begin position="11"/>
        <end position="90"/>
    </location>
</feature>
<dbReference type="PIRSF" id="PIRSF002158">
    <property type="entry name" value="Ribosomal_L2"/>
    <property type="match status" value="1"/>
</dbReference>
<dbReference type="GO" id="GO:0005840">
    <property type="term" value="C:ribosome"/>
    <property type="evidence" value="ECO:0007669"/>
    <property type="project" value="UniProtKB-KW"/>
</dbReference>
<dbReference type="InterPro" id="IPR022669">
    <property type="entry name" value="Ribosomal_uL2_C"/>
</dbReference>
<accession>A0ABR4Q7I8</accession>
<dbReference type="InterPro" id="IPR022666">
    <property type="entry name" value="Ribosomal_uL2_RNA-bd_dom"/>
</dbReference>
<feature type="domain" description="Large ribosomal subunit protein uL2 C-terminal" evidence="7">
    <location>
        <begin position="78"/>
        <end position="202"/>
    </location>
</feature>
<dbReference type="Pfam" id="PF00181">
    <property type="entry name" value="Ribosomal_L2_N"/>
    <property type="match status" value="1"/>
</dbReference>
<protein>
    <recommendedName>
        <fullName evidence="4">Large ribosomal subunit protein uL2</fullName>
    </recommendedName>
    <alternativeName>
        <fullName evidence="5">60S ribosomal protein L8</fullName>
    </alternativeName>
</protein>
<keyword evidence="2 9" id="KW-0689">Ribosomal protein</keyword>
<dbReference type="Gene3D" id="2.40.50.140">
    <property type="entry name" value="Nucleic acid-binding proteins"/>
    <property type="match status" value="1"/>
</dbReference>
<dbReference type="SUPFAM" id="SSF50104">
    <property type="entry name" value="Translation proteins SH3-like domain"/>
    <property type="match status" value="1"/>
</dbReference>
<dbReference type="PANTHER" id="PTHR13691">
    <property type="entry name" value="RIBOSOMAL PROTEIN L2"/>
    <property type="match status" value="1"/>
</dbReference>
<organism evidence="9 10">
    <name type="scientific">Taenia crassiceps</name>
    <dbReference type="NCBI Taxonomy" id="6207"/>
    <lineage>
        <taxon>Eukaryota</taxon>
        <taxon>Metazoa</taxon>
        <taxon>Spiralia</taxon>
        <taxon>Lophotrochozoa</taxon>
        <taxon>Platyhelminthes</taxon>
        <taxon>Cestoda</taxon>
        <taxon>Eucestoda</taxon>
        <taxon>Cyclophyllidea</taxon>
        <taxon>Taeniidae</taxon>
        <taxon>Taenia</taxon>
    </lineage>
</organism>
<gene>
    <name evidence="9" type="ORF">TcWFU_009829</name>
</gene>
<dbReference type="SUPFAM" id="SSF50249">
    <property type="entry name" value="Nucleic acid-binding proteins"/>
    <property type="match status" value="1"/>
</dbReference>
<evidence type="ECO:0000256" key="3">
    <source>
        <dbReference type="ARBA" id="ARBA00023274"/>
    </source>
</evidence>
<dbReference type="InterPro" id="IPR012340">
    <property type="entry name" value="NA-bd_OB-fold"/>
</dbReference>
<evidence type="ECO:0000259" key="7">
    <source>
        <dbReference type="SMART" id="SM01382"/>
    </source>
</evidence>
<dbReference type="SMART" id="SM01382">
    <property type="entry name" value="Ribosomal_L2_C"/>
    <property type="match status" value="1"/>
</dbReference>
<name>A0ABR4Q7I8_9CEST</name>
<dbReference type="Gene3D" id="4.10.950.10">
    <property type="entry name" value="Ribosomal protein L2, domain 3"/>
    <property type="match status" value="1"/>
</dbReference>